<dbReference type="InterPro" id="IPR000415">
    <property type="entry name" value="Nitroreductase-like"/>
</dbReference>
<dbReference type="PANTHER" id="PTHR43673">
    <property type="entry name" value="NAD(P)H NITROREDUCTASE YDGI-RELATED"/>
    <property type="match status" value="1"/>
</dbReference>
<feature type="domain" description="Nitroreductase" evidence="6">
    <location>
        <begin position="14"/>
        <end position="206"/>
    </location>
</feature>
<keyword evidence="3" id="KW-0285">Flavoprotein</keyword>
<comment type="similarity">
    <text evidence="2">Belongs to the nitroreductase family.</text>
</comment>
<dbReference type="InterPro" id="IPR029479">
    <property type="entry name" value="Nitroreductase"/>
</dbReference>
<proteinExistence type="inferred from homology"/>
<dbReference type="Gene3D" id="3.40.109.10">
    <property type="entry name" value="NADH Oxidase"/>
    <property type="match status" value="1"/>
</dbReference>
<evidence type="ECO:0000256" key="1">
    <source>
        <dbReference type="ARBA" id="ARBA00001917"/>
    </source>
</evidence>
<reference evidence="8" key="1">
    <citation type="journal article" date="2019" name="Int. J. Syst. Evol. Microbiol.">
        <title>The Global Catalogue of Microorganisms (GCM) 10K type strain sequencing project: providing services to taxonomists for standard genome sequencing and annotation.</title>
        <authorList>
            <consortium name="The Broad Institute Genomics Platform"/>
            <consortium name="The Broad Institute Genome Sequencing Center for Infectious Disease"/>
            <person name="Wu L."/>
            <person name="Ma J."/>
        </authorList>
    </citation>
    <scope>NUCLEOTIDE SEQUENCE [LARGE SCALE GENOMIC DNA]</scope>
    <source>
        <strain evidence="8">JCM 16673</strain>
    </source>
</reference>
<dbReference type="SUPFAM" id="SSF55469">
    <property type="entry name" value="FMN-dependent nitroreductase-like"/>
    <property type="match status" value="1"/>
</dbReference>
<dbReference type="RefSeq" id="WP_344762421.1">
    <property type="nucleotide sequence ID" value="NZ_BAAAZE010000007.1"/>
</dbReference>
<dbReference type="CDD" id="cd02136">
    <property type="entry name" value="PnbA_NfnB-like"/>
    <property type="match status" value="1"/>
</dbReference>
<keyword evidence="8" id="KW-1185">Reference proteome</keyword>
<dbReference type="Proteomes" id="UP001501353">
    <property type="component" value="Unassembled WGS sequence"/>
</dbReference>
<gene>
    <name evidence="7" type="ORF">GCM10022212_12560</name>
</gene>
<comment type="cofactor">
    <cofactor evidence="1">
        <name>FMN</name>
        <dbReference type="ChEBI" id="CHEBI:58210"/>
    </cofactor>
</comment>
<name>A0ABP7SY42_9BURK</name>
<evidence type="ECO:0000256" key="5">
    <source>
        <dbReference type="ARBA" id="ARBA00023002"/>
    </source>
</evidence>
<evidence type="ECO:0000256" key="2">
    <source>
        <dbReference type="ARBA" id="ARBA00007118"/>
    </source>
</evidence>
<evidence type="ECO:0000256" key="4">
    <source>
        <dbReference type="ARBA" id="ARBA00022643"/>
    </source>
</evidence>
<dbReference type="EMBL" id="BAAAZE010000007">
    <property type="protein sequence ID" value="GAA4018255.1"/>
    <property type="molecule type" value="Genomic_DNA"/>
</dbReference>
<evidence type="ECO:0000313" key="7">
    <source>
        <dbReference type="EMBL" id="GAA4018255.1"/>
    </source>
</evidence>
<evidence type="ECO:0000256" key="3">
    <source>
        <dbReference type="ARBA" id="ARBA00022630"/>
    </source>
</evidence>
<evidence type="ECO:0000313" key="8">
    <source>
        <dbReference type="Proteomes" id="UP001501353"/>
    </source>
</evidence>
<sequence>MIQTPQQHIVDDAITSRRSIRAFLPDPVAREDIERLLEVAARAPSGTNIQPWKVYVLTGAIKQRLSAAILAAHDDPAEAAKHVEEYNYYPLKWASPYIERRRKVGWDLYALLQLTRDNKAGMHAQHGRNYQFFDAPVGLVFTIDRSMEQGSWLDYGMFLQNIMVAAKGRGLDTCPQAAFTQYHRIIAEVLQIPDNQMVVCAMSLGYADQQKIENSLITEREPAHGFVKFLDE</sequence>
<dbReference type="Pfam" id="PF00881">
    <property type="entry name" value="Nitroreductase"/>
    <property type="match status" value="1"/>
</dbReference>
<dbReference type="PANTHER" id="PTHR43673:SF2">
    <property type="entry name" value="NITROREDUCTASE"/>
    <property type="match status" value="1"/>
</dbReference>
<keyword evidence="4" id="KW-0288">FMN</keyword>
<comment type="caution">
    <text evidence="7">The sequence shown here is derived from an EMBL/GenBank/DDBJ whole genome shotgun (WGS) entry which is preliminary data.</text>
</comment>
<evidence type="ECO:0000259" key="6">
    <source>
        <dbReference type="Pfam" id="PF00881"/>
    </source>
</evidence>
<protein>
    <submittedName>
        <fullName evidence="7">Nitroreductase</fullName>
    </submittedName>
</protein>
<accession>A0ABP7SY42</accession>
<organism evidence="7 8">
    <name type="scientific">Actimicrobium antarcticum</name>
    <dbReference type="NCBI Taxonomy" id="1051899"/>
    <lineage>
        <taxon>Bacteria</taxon>
        <taxon>Pseudomonadati</taxon>
        <taxon>Pseudomonadota</taxon>
        <taxon>Betaproteobacteria</taxon>
        <taxon>Burkholderiales</taxon>
        <taxon>Oxalobacteraceae</taxon>
        <taxon>Actimicrobium</taxon>
    </lineage>
</organism>
<keyword evidence="5" id="KW-0560">Oxidoreductase</keyword>